<dbReference type="PANTHER" id="PTHR42815:SF2">
    <property type="entry name" value="FAD-BINDING, PUTATIVE (AFU_ORTHOLOGUE AFUA_6G07600)-RELATED"/>
    <property type="match status" value="1"/>
</dbReference>
<sequence>MTEDRLREIYGEVSPRAAVKVIDHLDHHCRAFIAASPFLVLATSDGERMDASPKGDPAGFVIVEDDHHLILPDRPGNNRIDGLLNLIRNPAVALIFMIPTVDETLRVNGRAEISEDEALRERCAINGRLPKTVLRIRVDEVFSHCGKAPLRGGLWKPETWPEERPVATLYEIVRDHGQVEVPSTEQSVIDELYAKTLY</sequence>
<feature type="domain" description="Pyridoxamine 5'-phosphate oxidase N-terminal" evidence="1">
    <location>
        <begin position="25"/>
        <end position="145"/>
    </location>
</feature>
<name>A0A6I6ITM9_9RHOB</name>
<dbReference type="AlphaFoldDB" id="A0A6I6ITM9"/>
<dbReference type="OrthoDB" id="9790331at2"/>
<proteinExistence type="predicted"/>
<dbReference type="KEGG" id="rom:EI983_18055"/>
<accession>A0A6I6ITM9</accession>
<dbReference type="InterPro" id="IPR012349">
    <property type="entry name" value="Split_barrel_FMN-bd"/>
</dbReference>
<dbReference type="NCBIfam" id="TIGR04025">
    <property type="entry name" value="PPOX_FMN_DR2398"/>
    <property type="match status" value="1"/>
</dbReference>
<dbReference type="Proteomes" id="UP000428330">
    <property type="component" value="Chromosome"/>
</dbReference>
<protein>
    <submittedName>
        <fullName evidence="2">Pyridoxamine 5'-phosphate oxidase family protein</fullName>
    </submittedName>
</protein>
<dbReference type="Gene3D" id="2.30.110.10">
    <property type="entry name" value="Electron Transport, Fmn-binding Protein, Chain A"/>
    <property type="match status" value="1"/>
</dbReference>
<dbReference type="SUPFAM" id="SSF50475">
    <property type="entry name" value="FMN-binding split barrel"/>
    <property type="match status" value="1"/>
</dbReference>
<dbReference type="InterPro" id="IPR024029">
    <property type="entry name" value="Pyridox_Oxase_FMN-dep"/>
</dbReference>
<dbReference type="EMBL" id="CP034348">
    <property type="protein sequence ID" value="QGY00470.1"/>
    <property type="molecule type" value="Genomic_DNA"/>
</dbReference>
<organism evidence="2 3">
    <name type="scientific">Roseovarius faecimaris</name>
    <dbReference type="NCBI Taxonomy" id="2494550"/>
    <lineage>
        <taxon>Bacteria</taxon>
        <taxon>Pseudomonadati</taxon>
        <taxon>Pseudomonadota</taxon>
        <taxon>Alphaproteobacteria</taxon>
        <taxon>Rhodobacterales</taxon>
        <taxon>Roseobacteraceae</taxon>
        <taxon>Roseovarius</taxon>
    </lineage>
</organism>
<keyword evidence="3" id="KW-1185">Reference proteome</keyword>
<reference evidence="3" key="1">
    <citation type="submission" date="2018-12" db="EMBL/GenBank/DDBJ databases">
        <title>Complete genome sequence of Roseovarius sp. MME-070.</title>
        <authorList>
            <person name="Nam Y.-D."/>
            <person name="Kang J."/>
            <person name="Chung W.-H."/>
            <person name="Park Y.S."/>
        </authorList>
    </citation>
    <scope>NUCLEOTIDE SEQUENCE [LARGE SCALE GENOMIC DNA]</scope>
    <source>
        <strain evidence="3">MME-070</strain>
    </source>
</reference>
<dbReference type="InterPro" id="IPR011576">
    <property type="entry name" value="Pyridox_Oxase_N"/>
</dbReference>
<dbReference type="Pfam" id="PF01243">
    <property type="entry name" value="PNPOx_N"/>
    <property type="match status" value="1"/>
</dbReference>
<evidence type="ECO:0000313" key="2">
    <source>
        <dbReference type="EMBL" id="QGY00470.1"/>
    </source>
</evidence>
<evidence type="ECO:0000313" key="3">
    <source>
        <dbReference type="Proteomes" id="UP000428330"/>
    </source>
</evidence>
<evidence type="ECO:0000259" key="1">
    <source>
        <dbReference type="Pfam" id="PF01243"/>
    </source>
</evidence>
<dbReference type="PANTHER" id="PTHR42815">
    <property type="entry name" value="FAD-BINDING, PUTATIVE (AFU_ORTHOLOGUE AFUA_6G07600)-RELATED"/>
    <property type="match status" value="1"/>
</dbReference>
<gene>
    <name evidence="2" type="ORF">EI983_18055</name>
</gene>